<dbReference type="EnsemblPlants" id="TraesCS1B02G209500.1">
    <property type="protein sequence ID" value="TraesCS1B02G209500.1"/>
    <property type="gene ID" value="TraesCS1B02G209500"/>
</dbReference>
<reference evidence="4" key="1">
    <citation type="submission" date="2018-08" db="EMBL/GenBank/DDBJ databases">
        <authorList>
            <person name="Rossello M."/>
        </authorList>
    </citation>
    <scope>NUCLEOTIDE SEQUENCE [LARGE SCALE GENOMIC DNA]</scope>
    <source>
        <strain evidence="4">cv. Chinese Spring</strain>
    </source>
</reference>
<feature type="compositionally biased region" description="Acidic residues" evidence="3">
    <location>
        <begin position="1048"/>
        <end position="1063"/>
    </location>
</feature>
<feature type="coiled-coil region" evidence="2">
    <location>
        <begin position="618"/>
        <end position="645"/>
    </location>
</feature>
<keyword evidence="5" id="KW-1185">Reference proteome</keyword>
<feature type="coiled-coil region" evidence="2">
    <location>
        <begin position="124"/>
        <end position="190"/>
    </location>
</feature>
<dbReference type="Gramene" id="TraesCS1B03G0612200.2">
    <property type="protein sequence ID" value="TraesCS1B03G0612200.2.CDS"/>
    <property type="gene ID" value="TraesCS1B03G0612200"/>
</dbReference>
<dbReference type="STRING" id="4565.A0A3B5YWU8"/>
<feature type="coiled-coil region" evidence="2">
    <location>
        <begin position="282"/>
        <end position="316"/>
    </location>
</feature>
<evidence type="ECO:0000313" key="4">
    <source>
        <dbReference type="EnsemblPlants" id="TraesCS1B02G209500.1"/>
    </source>
</evidence>
<dbReference type="OMA" id="ISNDEWA"/>
<evidence type="ECO:0000256" key="2">
    <source>
        <dbReference type="SAM" id="Coils"/>
    </source>
</evidence>
<evidence type="ECO:0008006" key="6">
    <source>
        <dbReference type="Google" id="ProtNLM"/>
    </source>
</evidence>
<dbReference type="OrthoDB" id="6350175at2759"/>
<evidence type="ECO:0000256" key="3">
    <source>
        <dbReference type="SAM" id="MobiDB-lite"/>
    </source>
</evidence>
<sequence>MLASKPNRASLSEPSNHKEPASSSSSSSSNYSRAHASAPRVSRLAKPAAAAGSSKQAAEARAPSPLHNAARATAASPLDKSVDAAQKPSPGERRLNFKASPHRTSTTPDVRQKTPDRQPRIAKASELQAQLNLVQEDLKNAREHLANIDRDRAQVHDDLVLTKTLADEAYQKLEESLAAQRRAEEALEIERFKSVEREQASIELARRKEEWQRKHADVTKRHAQDVNSLAKVTKELENAKGELAVTAQAKNSALSRADEAEKTTRGNAKRMEILMAEVARLKSETESREKGAEEIIDKLRSEASELRAELQRAMAFQEKLVRAEEVVEGLKVDIAYAKRAEIDADQSAQGWKTKAAALEDRLVAITSLNKSNEEALTSLTKSFKEAQSQLLQLTEKAAASEGEASEYKEGFLETNRRLDIVGKEASELQATIDRLRSEHELLNEAHRQVVSNEKAASSQVGRLGGDKVRLQQKLDEAREERNKAKKGVEDVAAALRQVSAEAREAKERVLAKQIELDHAQLQISEMKTATKTAEDKYQLMLQESNCLKKKVEMLESEAKNAKEKYELILNESNYLKKTVERLGSEAKILQDDRVSKEVGFAEMLRRSEEEASYVKSEMSKLMESLAVAEKEVQELKAEKTQLVHQLEEGFNRTMMDATSSSAEQPMVTESSHLKDLLSTKEKEVLALNHQVTELRLREAAALAKADEASKLMDAASSRAEQSMVAESSHLKDLLSTKEKEVLALDHQVTELRLREVAALAKAEEASKLMDAASSSAEQSMAAESSCLKDLLSTKEKEVLALGVQVTELRLREEAALAKADEALKLLAEATARKAGEEEAARSAEKSNTLLVKLEMDTMLQSQRAAEHEAKDAKDNMVQLQSKLRLVESKITEANLTAEEEKISSLRLKETLAEKEEELQSIARENDGLRTREAAARVKADELAAMLAEATAMKGGDQSAGRSPEKQPNVFRKMMCSPMDNAARGDHEDRRNSDRIVQALEEIKHVEVETVRQVKHEREVSVEANSMENSKILEDDLCKGMMSSGVDTESSDDDEIDSQGEDGAADQMGGLLMHGPRSSFKQEHHSHKKKKKALLRKFGSMLKKKAHFTKLNKHS</sequence>
<feature type="coiled-coil region" evidence="2">
    <location>
        <begin position="376"/>
        <end position="571"/>
    </location>
</feature>
<feature type="compositionally biased region" description="Basic residues" evidence="3">
    <location>
        <begin position="1083"/>
        <end position="1093"/>
    </location>
</feature>
<accession>A0A3B5YWU8</accession>
<dbReference type="AlphaFoldDB" id="A0A3B5YWU8"/>
<feature type="coiled-coil region" evidence="2">
    <location>
        <begin position="819"/>
        <end position="931"/>
    </location>
</feature>
<dbReference type="Gramene" id="TraesLAC1B03G00297450.1">
    <property type="protein sequence ID" value="TraesLAC1B03G00297450.1"/>
    <property type="gene ID" value="TraesLAC1B03G00297450"/>
</dbReference>
<feature type="compositionally biased region" description="Low complexity" evidence="3">
    <location>
        <begin position="21"/>
        <end position="38"/>
    </location>
</feature>
<feature type="region of interest" description="Disordered" evidence="3">
    <location>
        <begin position="1042"/>
        <end position="1093"/>
    </location>
</feature>
<name>A0A3B5YWU8_WHEAT</name>
<evidence type="ECO:0000256" key="1">
    <source>
        <dbReference type="ARBA" id="ARBA00023054"/>
    </source>
</evidence>
<proteinExistence type="predicted"/>
<reference evidence="4" key="2">
    <citation type="submission" date="2018-10" db="UniProtKB">
        <authorList>
            <consortium name="EnsemblPlants"/>
        </authorList>
    </citation>
    <scope>IDENTIFICATION</scope>
</reference>
<dbReference type="Proteomes" id="UP000019116">
    <property type="component" value="Chromosome 1B"/>
</dbReference>
<dbReference type="PANTHER" id="PTHR23160:SF9">
    <property type="entry name" value="OS10G0577100 PROTEIN"/>
    <property type="match status" value="1"/>
</dbReference>
<feature type="compositionally biased region" description="Basic and acidic residues" evidence="3">
    <location>
        <begin position="110"/>
        <end position="119"/>
    </location>
</feature>
<organism evidence="4">
    <name type="scientific">Triticum aestivum</name>
    <name type="common">Wheat</name>
    <dbReference type="NCBI Taxonomy" id="4565"/>
    <lineage>
        <taxon>Eukaryota</taxon>
        <taxon>Viridiplantae</taxon>
        <taxon>Streptophyta</taxon>
        <taxon>Embryophyta</taxon>
        <taxon>Tracheophyta</taxon>
        <taxon>Spermatophyta</taxon>
        <taxon>Magnoliopsida</taxon>
        <taxon>Liliopsida</taxon>
        <taxon>Poales</taxon>
        <taxon>Poaceae</taxon>
        <taxon>BOP clade</taxon>
        <taxon>Pooideae</taxon>
        <taxon>Triticodae</taxon>
        <taxon>Triticeae</taxon>
        <taxon>Triticinae</taxon>
        <taxon>Triticum</taxon>
    </lineage>
</organism>
<dbReference type="PANTHER" id="PTHR23160">
    <property type="entry name" value="SYNAPTONEMAL COMPLEX PROTEIN-RELATED"/>
    <property type="match status" value="1"/>
</dbReference>
<dbReference type="GO" id="GO:0007131">
    <property type="term" value="P:reciprocal meiotic recombination"/>
    <property type="evidence" value="ECO:0000318"/>
    <property type="project" value="GO_Central"/>
</dbReference>
<feature type="compositionally biased region" description="Low complexity" evidence="3">
    <location>
        <begin position="45"/>
        <end position="62"/>
    </location>
</feature>
<dbReference type="Gramene" id="TraesNOR1B03G00298720.1">
    <property type="protein sequence ID" value="TraesNOR1B03G00298720.1"/>
    <property type="gene ID" value="TraesNOR1B03G00298720"/>
</dbReference>
<dbReference type="SMR" id="A0A3B5YWU8"/>
<protein>
    <recommendedName>
        <fullName evidence="6">WEB family protein</fullName>
    </recommendedName>
</protein>
<evidence type="ECO:0000313" key="5">
    <source>
        <dbReference type="Proteomes" id="UP000019116"/>
    </source>
</evidence>
<keyword evidence="1 2" id="KW-0175">Coiled coil</keyword>
<dbReference type="Gramene" id="TraesCS1B02G209500.1">
    <property type="protein sequence ID" value="TraesCS1B02G209500.1"/>
    <property type="gene ID" value="TraesCS1B02G209500"/>
</dbReference>
<feature type="region of interest" description="Disordered" evidence="3">
    <location>
        <begin position="1"/>
        <end position="120"/>
    </location>
</feature>